<dbReference type="Proteomes" id="UP000222840">
    <property type="component" value="Segment"/>
</dbReference>
<evidence type="ECO:0000313" key="2">
    <source>
        <dbReference type="Proteomes" id="UP000222840"/>
    </source>
</evidence>
<evidence type="ECO:0000313" key="1">
    <source>
        <dbReference type="EMBL" id="ARB05890.1"/>
    </source>
</evidence>
<accession>A0A1V0DXL1</accession>
<protein>
    <submittedName>
        <fullName evidence="1">Uncharacterized protein</fullName>
    </submittedName>
</protein>
<proteinExistence type="predicted"/>
<organism evidence="1 2">
    <name type="scientific">Yersinia phage fHe-Yen9-01</name>
    <dbReference type="NCBI Taxonomy" id="1965363"/>
    <lineage>
        <taxon>Viruses</taxon>
        <taxon>Duplodnaviria</taxon>
        <taxon>Heunggongvirae</taxon>
        <taxon>Uroviricota</taxon>
        <taxon>Caudoviricetes</taxon>
        <taxon>Pantevenvirales</taxon>
        <taxon>Straboviridae</taxon>
        <taxon>Tevenvirinae</taxon>
        <taxon>Tegunavirus</taxon>
        <taxon>Tegunavirus fheyen901</taxon>
    </lineage>
</organism>
<keyword evidence="2" id="KW-1185">Reference proteome</keyword>
<name>A0A1V0DXL1_9CAUD</name>
<sequence length="136" mass="15852">MEIELIKSKTKLTQSHIKQMTLASNKTIFHANRFPSECVLGYVNNVKYGKYIETVIIIKGETDYHIIPICIPAVYESTEQYSDDTRGYKIKPIWQIVQKMRGQSLISKFETEEKASEYFMALKNIINIAKRTHIYL</sequence>
<reference evidence="1 2" key="1">
    <citation type="submission" date="2017-02" db="EMBL/GenBank/DDBJ databases">
        <title>Characterization and complete genome sequence of Yersinia bacteriophage, fHe-Yen9-01.</title>
        <authorList>
            <person name="Jun J.W."/>
            <person name="Wicklund A."/>
            <person name="Skurnik M."/>
        </authorList>
    </citation>
    <scope>NUCLEOTIDE SEQUENCE [LARGE SCALE GENOMIC DNA]</scope>
</reference>
<dbReference type="EMBL" id="KY593455">
    <property type="protein sequence ID" value="ARB05890.1"/>
    <property type="molecule type" value="Genomic_DNA"/>
</dbReference>
<gene>
    <name evidence="1" type="ORF">fHeYen901_117</name>
</gene>